<proteinExistence type="predicted"/>
<feature type="compositionally biased region" description="Low complexity" evidence="1">
    <location>
        <begin position="14"/>
        <end position="25"/>
    </location>
</feature>
<evidence type="ECO:0000313" key="2">
    <source>
        <dbReference type="EMBL" id="KAG0652358.1"/>
    </source>
</evidence>
<keyword evidence="3" id="KW-1185">Reference proteome</keyword>
<evidence type="ECO:0000256" key="1">
    <source>
        <dbReference type="SAM" id="MobiDB-lite"/>
    </source>
</evidence>
<comment type="caution">
    <text evidence="2">The sequence shown here is derived from an EMBL/GenBank/DDBJ whole genome shotgun (WGS) entry which is preliminary data.</text>
</comment>
<feature type="compositionally biased region" description="Basic and acidic residues" evidence="1">
    <location>
        <begin position="155"/>
        <end position="177"/>
    </location>
</feature>
<dbReference type="AlphaFoldDB" id="A0A9P6VQL1"/>
<dbReference type="Proteomes" id="UP000785200">
    <property type="component" value="Unassembled WGS sequence"/>
</dbReference>
<reference evidence="2" key="1">
    <citation type="submission" date="2019-07" db="EMBL/GenBank/DDBJ databases">
        <title>Hyphodiscus hymeniophilus genome sequencing and assembly.</title>
        <authorList>
            <person name="Kramer G."/>
            <person name="Nodwell J."/>
        </authorList>
    </citation>
    <scope>NUCLEOTIDE SEQUENCE</scope>
    <source>
        <strain evidence="2">ATCC 34498</strain>
    </source>
</reference>
<feature type="compositionally biased region" description="Basic and acidic residues" evidence="1">
    <location>
        <begin position="62"/>
        <end position="78"/>
    </location>
</feature>
<gene>
    <name evidence="2" type="ORF">D0Z07_1182</name>
</gene>
<dbReference type="EMBL" id="VNKQ01000003">
    <property type="protein sequence ID" value="KAG0652358.1"/>
    <property type="molecule type" value="Genomic_DNA"/>
</dbReference>
<protein>
    <recommendedName>
        <fullName evidence="4">WW domain-containing protein</fullName>
    </recommendedName>
</protein>
<name>A0A9P6VQL1_9HELO</name>
<evidence type="ECO:0008006" key="4">
    <source>
        <dbReference type="Google" id="ProtNLM"/>
    </source>
</evidence>
<feature type="region of interest" description="Disordered" evidence="1">
    <location>
        <begin position="1"/>
        <end position="177"/>
    </location>
</feature>
<feature type="compositionally biased region" description="Basic and acidic residues" evidence="1">
    <location>
        <begin position="27"/>
        <end position="37"/>
    </location>
</feature>
<accession>A0A9P6VQL1</accession>
<sequence>MEPSEPPPAYEDATSSSSTSRPTPSHLHPDTAHKEHNGIPPSIRRSMEDETRDLPAGWVRQYDGKEHHQFFVDTKADPPRSIWHHPYDDDQYLSSVSPEERARIHSLHKSASQAGSEAESSEDEHHHNTAAYPTELPPREGQSGEKKKFGRKLKDKLTHSTHEEREAKRLQREEEERRLYEQHQKYRQAMSKAAQTGEPQFIGKDRTGKDVFIEPPYGPGQGFGGYGQGAYGYNPYSRGPYAAPNARYIRPQAPYSRPYGYGYGGGLGYGASPLLGLGGGLLLGSLLF</sequence>
<dbReference type="OrthoDB" id="2367685at2759"/>
<organism evidence="2 3">
    <name type="scientific">Hyphodiscus hymeniophilus</name>
    <dbReference type="NCBI Taxonomy" id="353542"/>
    <lineage>
        <taxon>Eukaryota</taxon>
        <taxon>Fungi</taxon>
        <taxon>Dikarya</taxon>
        <taxon>Ascomycota</taxon>
        <taxon>Pezizomycotina</taxon>
        <taxon>Leotiomycetes</taxon>
        <taxon>Helotiales</taxon>
        <taxon>Hyphodiscaceae</taxon>
        <taxon>Hyphodiscus</taxon>
    </lineage>
</organism>
<evidence type="ECO:0000313" key="3">
    <source>
        <dbReference type="Proteomes" id="UP000785200"/>
    </source>
</evidence>